<proteinExistence type="predicted"/>
<keyword evidence="3" id="KW-1185">Reference proteome</keyword>
<comment type="caution">
    <text evidence="2">The sequence shown here is derived from an EMBL/GenBank/DDBJ whole genome shotgun (WGS) entry which is preliminary data.</text>
</comment>
<reference evidence="2" key="1">
    <citation type="journal article" date="2019" name="bioRxiv">
        <title>The Genome of the Zebra Mussel, Dreissena polymorpha: A Resource for Invasive Species Research.</title>
        <authorList>
            <person name="McCartney M.A."/>
            <person name="Auch B."/>
            <person name="Kono T."/>
            <person name="Mallez S."/>
            <person name="Zhang Y."/>
            <person name="Obille A."/>
            <person name="Becker A."/>
            <person name="Abrahante J.E."/>
            <person name="Garbe J."/>
            <person name="Badalamenti J.P."/>
            <person name="Herman A."/>
            <person name="Mangelson H."/>
            <person name="Liachko I."/>
            <person name="Sullivan S."/>
            <person name="Sone E.D."/>
            <person name="Koren S."/>
            <person name="Silverstein K.A.T."/>
            <person name="Beckman K.B."/>
            <person name="Gohl D.M."/>
        </authorList>
    </citation>
    <scope>NUCLEOTIDE SEQUENCE</scope>
    <source>
        <strain evidence="2">Duluth1</strain>
        <tissue evidence="2">Whole animal</tissue>
    </source>
</reference>
<feature type="compositionally biased region" description="Low complexity" evidence="1">
    <location>
        <begin position="23"/>
        <end position="34"/>
    </location>
</feature>
<feature type="region of interest" description="Disordered" evidence="1">
    <location>
        <begin position="1"/>
        <end position="52"/>
    </location>
</feature>
<sequence>MASTGFSGGIAEKDAGTGDGSNTADPAGAPATPAKSDKVKSEVTPGKSGTISDDVVKMEKRKRNCKFISGWSQIRRKSVFREQKELQILRKQVQERETHIRDLEKDISETATSSSSVS</sequence>
<gene>
    <name evidence="2" type="ORF">DPMN_014178</name>
</gene>
<evidence type="ECO:0000313" key="2">
    <source>
        <dbReference type="EMBL" id="KAH3890107.1"/>
    </source>
</evidence>
<accession>A0A9D4N5J0</accession>
<protein>
    <submittedName>
        <fullName evidence="2">Uncharacterized protein</fullName>
    </submittedName>
</protein>
<name>A0A9D4N5J0_DREPO</name>
<reference evidence="2" key="2">
    <citation type="submission" date="2020-11" db="EMBL/GenBank/DDBJ databases">
        <authorList>
            <person name="McCartney M.A."/>
            <person name="Auch B."/>
            <person name="Kono T."/>
            <person name="Mallez S."/>
            <person name="Becker A."/>
            <person name="Gohl D.M."/>
            <person name="Silverstein K.A.T."/>
            <person name="Koren S."/>
            <person name="Bechman K.B."/>
            <person name="Herman A."/>
            <person name="Abrahante J.E."/>
            <person name="Garbe J."/>
        </authorList>
    </citation>
    <scope>NUCLEOTIDE SEQUENCE</scope>
    <source>
        <strain evidence="2">Duluth1</strain>
        <tissue evidence="2">Whole animal</tissue>
    </source>
</reference>
<evidence type="ECO:0000256" key="1">
    <source>
        <dbReference type="SAM" id="MobiDB-lite"/>
    </source>
</evidence>
<dbReference type="Proteomes" id="UP000828390">
    <property type="component" value="Unassembled WGS sequence"/>
</dbReference>
<dbReference type="EMBL" id="JAIWYP010000001">
    <property type="protein sequence ID" value="KAH3890107.1"/>
    <property type="molecule type" value="Genomic_DNA"/>
</dbReference>
<dbReference type="AlphaFoldDB" id="A0A9D4N5J0"/>
<evidence type="ECO:0000313" key="3">
    <source>
        <dbReference type="Proteomes" id="UP000828390"/>
    </source>
</evidence>
<organism evidence="2 3">
    <name type="scientific">Dreissena polymorpha</name>
    <name type="common">Zebra mussel</name>
    <name type="synonym">Mytilus polymorpha</name>
    <dbReference type="NCBI Taxonomy" id="45954"/>
    <lineage>
        <taxon>Eukaryota</taxon>
        <taxon>Metazoa</taxon>
        <taxon>Spiralia</taxon>
        <taxon>Lophotrochozoa</taxon>
        <taxon>Mollusca</taxon>
        <taxon>Bivalvia</taxon>
        <taxon>Autobranchia</taxon>
        <taxon>Heteroconchia</taxon>
        <taxon>Euheterodonta</taxon>
        <taxon>Imparidentia</taxon>
        <taxon>Neoheterodontei</taxon>
        <taxon>Myida</taxon>
        <taxon>Dreissenoidea</taxon>
        <taxon>Dreissenidae</taxon>
        <taxon>Dreissena</taxon>
    </lineage>
</organism>